<dbReference type="Proteomes" id="UP000272942">
    <property type="component" value="Unassembled WGS sequence"/>
</dbReference>
<comment type="similarity">
    <text evidence="2">Belongs to the noggin family.</text>
</comment>
<dbReference type="Gene3D" id="2.10.90.10">
    <property type="entry name" value="Cystine-knot cytokines"/>
    <property type="match status" value="1"/>
</dbReference>
<dbReference type="InterPro" id="IPR029034">
    <property type="entry name" value="Cystine-knot_cytokine"/>
</dbReference>
<dbReference type="GO" id="GO:0045596">
    <property type="term" value="P:negative regulation of cell differentiation"/>
    <property type="evidence" value="ECO:0007669"/>
    <property type="project" value="InterPro"/>
</dbReference>
<feature type="transmembrane region" description="Helical" evidence="7">
    <location>
        <begin position="12"/>
        <end position="33"/>
    </location>
</feature>
<keyword evidence="7" id="KW-1133">Transmembrane helix</keyword>
<dbReference type="Pfam" id="PF05806">
    <property type="entry name" value="Noggin"/>
    <property type="match status" value="1"/>
</dbReference>
<keyword evidence="7" id="KW-0472">Membrane</keyword>
<evidence type="ECO:0000256" key="3">
    <source>
        <dbReference type="ARBA" id="ARBA00022473"/>
    </source>
</evidence>
<feature type="compositionally biased region" description="Basic and acidic residues" evidence="6">
    <location>
        <begin position="429"/>
        <end position="442"/>
    </location>
</feature>
<dbReference type="GO" id="GO:0030514">
    <property type="term" value="P:negative regulation of BMP signaling pathway"/>
    <property type="evidence" value="ECO:0007669"/>
    <property type="project" value="InterPro"/>
</dbReference>
<keyword evidence="9" id="KW-1185">Reference proteome</keyword>
<reference evidence="10" key="1">
    <citation type="submission" date="2016-06" db="UniProtKB">
        <authorList>
            <consortium name="WormBaseParasite"/>
        </authorList>
    </citation>
    <scope>IDENTIFICATION</scope>
</reference>
<evidence type="ECO:0000313" key="8">
    <source>
        <dbReference type="EMBL" id="VDP89583.1"/>
    </source>
</evidence>
<dbReference type="OrthoDB" id="5950649at2759"/>
<keyword evidence="7" id="KW-0812">Transmembrane</keyword>
<evidence type="ECO:0000256" key="2">
    <source>
        <dbReference type="ARBA" id="ARBA00007480"/>
    </source>
</evidence>
<dbReference type="EMBL" id="UZAN01052612">
    <property type="protein sequence ID" value="VDP89583.1"/>
    <property type="molecule type" value="Genomic_DNA"/>
</dbReference>
<feature type="region of interest" description="Disordered" evidence="6">
    <location>
        <begin position="72"/>
        <end position="92"/>
    </location>
</feature>
<gene>
    <name evidence="8" type="ORF">ECPE_LOCUS12311</name>
</gene>
<evidence type="ECO:0000256" key="1">
    <source>
        <dbReference type="ARBA" id="ARBA00004613"/>
    </source>
</evidence>
<dbReference type="SUPFAM" id="SSF57501">
    <property type="entry name" value="Cystine-knot cytokines"/>
    <property type="match status" value="1"/>
</dbReference>
<evidence type="ECO:0000256" key="4">
    <source>
        <dbReference type="ARBA" id="ARBA00022525"/>
    </source>
</evidence>
<dbReference type="WBParaSite" id="ECPE_0001234701-mRNA-1">
    <property type="protein sequence ID" value="ECPE_0001234701-mRNA-1"/>
    <property type="gene ID" value="ECPE_0001234701"/>
</dbReference>
<name>A0A183AZC6_9TREM</name>
<evidence type="ECO:0000256" key="5">
    <source>
        <dbReference type="ARBA" id="ARBA00022729"/>
    </source>
</evidence>
<organism evidence="10">
    <name type="scientific">Echinostoma caproni</name>
    <dbReference type="NCBI Taxonomy" id="27848"/>
    <lineage>
        <taxon>Eukaryota</taxon>
        <taxon>Metazoa</taxon>
        <taxon>Spiralia</taxon>
        <taxon>Lophotrochozoa</taxon>
        <taxon>Platyhelminthes</taxon>
        <taxon>Trematoda</taxon>
        <taxon>Digenea</taxon>
        <taxon>Plagiorchiida</taxon>
        <taxon>Echinostomata</taxon>
        <taxon>Echinostomatoidea</taxon>
        <taxon>Echinostomatidae</taxon>
        <taxon>Echinostoma</taxon>
    </lineage>
</organism>
<evidence type="ECO:0000313" key="9">
    <source>
        <dbReference type="Proteomes" id="UP000272942"/>
    </source>
</evidence>
<dbReference type="GO" id="GO:0005615">
    <property type="term" value="C:extracellular space"/>
    <property type="evidence" value="ECO:0007669"/>
    <property type="project" value="TreeGrafter"/>
</dbReference>
<sequence>MPNRVYRSDYCVILFIFYIVSFSDLFLPGIYGIEGQPNHGGPHRGLSVPVSGIYTHDKVQIQMTRLGASSDKIGSNEVSGNSGGVRASLGSNHSALGSSPEIPFHVGGLGLASTAQNRISLGALTKMESRSAHSPRPPEKSTGVGLGWSDHSVTAGSSSSKQPTRFEDVNVRVMGQSIDPRVINHLTPDVSPYKVRKLRKILAGSLDREWTSETAPRVLRQRGVAGTGGLAPDGSTAASPVDVKLINEAYNLNFTLRHDSGEAFTLSEPQIKLFRAWLIEKATCEMEFIWEDLGSLFWPRWIRRGVCLNKPGQSCSWPPGMKCQPSGSRALRLLHWKCEDAAQIQSRKRAAEQRNRRRNAVNTFHSRFHDMQPAAAANAEFALPRVETGTLSRLSLRDTHNMIPLSGHQMMRVQLRAPRWPSDAPQTRADTKEPVDEITREERRKRRARRLIKRLSVTANGYHCYWQVQKYLISDRCACLCS</sequence>
<feature type="region of interest" description="Disordered" evidence="6">
    <location>
        <begin position="419"/>
        <end position="444"/>
    </location>
</feature>
<accession>A0A183AZC6</accession>
<feature type="region of interest" description="Disordered" evidence="6">
    <location>
        <begin position="127"/>
        <end position="166"/>
    </location>
</feature>
<proteinExistence type="inferred from homology"/>
<comment type="subcellular location">
    <subcellularLocation>
        <location evidence="1">Secreted</location>
    </subcellularLocation>
</comment>
<feature type="compositionally biased region" description="Basic and acidic residues" evidence="6">
    <location>
        <begin position="127"/>
        <end position="139"/>
    </location>
</feature>
<keyword evidence="5" id="KW-0732">Signal</keyword>
<dbReference type="Gene3D" id="1.10.287.520">
    <property type="entry name" value="Helix hairpin bin"/>
    <property type="match status" value="1"/>
</dbReference>
<evidence type="ECO:0000313" key="10">
    <source>
        <dbReference type="WBParaSite" id="ECPE_0001234701-mRNA-1"/>
    </source>
</evidence>
<dbReference type="InterPro" id="IPR008717">
    <property type="entry name" value="Noggin"/>
</dbReference>
<dbReference type="GO" id="GO:0009953">
    <property type="term" value="P:dorsal/ventral pattern formation"/>
    <property type="evidence" value="ECO:0007669"/>
    <property type="project" value="TreeGrafter"/>
</dbReference>
<evidence type="ECO:0000256" key="6">
    <source>
        <dbReference type="SAM" id="MobiDB-lite"/>
    </source>
</evidence>
<reference evidence="8 9" key="2">
    <citation type="submission" date="2018-11" db="EMBL/GenBank/DDBJ databases">
        <authorList>
            <consortium name="Pathogen Informatics"/>
        </authorList>
    </citation>
    <scope>NUCLEOTIDE SEQUENCE [LARGE SCALE GENOMIC DNA]</scope>
    <source>
        <strain evidence="8 9">Egypt</strain>
    </source>
</reference>
<protein>
    <submittedName>
        <fullName evidence="10">Noggin</fullName>
    </submittedName>
</protein>
<dbReference type="PANTHER" id="PTHR10494:SF6">
    <property type="entry name" value="NOGGIN"/>
    <property type="match status" value="1"/>
</dbReference>
<keyword evidence="4" id="KW-0964">Secreted</keyword>
<evidence type="ECO:0000256" key="7">
    <source>
        <dbReference type="SAM" id="Phobius"/>
    </source>
</evidence>
<dbReference type="AlphaFoldDB" id="A0A183AZC6"/>
<keyword evidence="3" id="KW-0217">Developmental protein</keyword>
<dbReference type="PANTHER" id="PTHR10494">
    <property type="entry name" value="BONE MORPHOGENETIC PROTEIN INHIBITOR, NOGGIN"/>
    <property type="match status" value="1"/>
</dbReference>
<feature type="compositionally biased region" description="Polar residues" evidence="6">
    <location>
        <begin position="151"/>
        <end position="163"/>
    </location>
</feature>